<dbReference type="KEGG" id="fsc:FSU_1589"/>
<evidence type="ECO:0000313" key="2">
    <source>
        <dbReference type="Proteomes" id="UP000000517"/>
    </source>
</evidence>
<accession>D9SAM7</accession>
<evidence type="ECO:0000313" key="1">
    <source>
        <dbReference type="EMBL" id="ADL26784.1"/>
    </source>
</evidence>
<organism evidence="1 2">
    <name type="scientific">Fibrobacter succinogenes (strain ATCC 19169 / S85)</name>
    <dbReference type="NCBI Taxonomy" id="59374"/>
    <lineage>
        <taxon>Bacteria</taxon>
        <taxon>Pseudomonadati</taxon>
        <taxon>Fibrobacterota</taxon>
        <taxon>Fibrobacteria</taxon>
        <taxon>Fibrobacterales</taxon>
        <taxon>Fibrobacteraceae</taxon>
        <taxon>Fibrobacter</taxon>
    </lineage>
</organism>
<dbReference type="Proteomes" id="UP000000517">
    <property type="component" value="Chromosome"/>
</dbReference>
<sequence length="148" mass="16758">MTLVSEIEGVINVNDLKWRFSMKLHDDIFIKNELTKLKCLIMQSSERNIVSVQQALSRVAASYERAVNGVGMHRFGEGKFCFESGFVNDSGESIVCYCIPNRFSKRQAFCVGFAKASNYGLDLSQIPAPARKMNFLDYVKALLRTKIF</sequence>
<name>D9SAM7_FIBSS</name>
<proteinExistence type="predicted"/>
<reference evidence="2" key="1">
    <citation type="submission" date="2010-08" db="EMBL/GenBank/DDBJ databases">
        <title>Complete sequence of Fibrobacter succinogenes subsp. succinogenes S85.</title>
        <authorList>
            <person name="Durkin A.S."/>
            <person name="Nelson K.E."/>
            <person name="Morrison M."/>
            <person name="Forsberg C.W."/>
            <person name="Wilson D.B."/>
            <person name="Russell J.B."/>
            <person name="Cann I.K.O."/>
            <person name="Mackie R.I."/>
            <person name="White B.A."/>
        </authorList>
    </citation>
    <scope>NUCLEOTIDE SEQUENCE [LARGE SCALE GENOMIC DNA]</scope>
    <source>
        <strain evidence="2">ATCC 19169 / S85</strain>
    </source>
</reference>
<gene>
    <name evidence="1" type="ordered locus">FSU_1589</name>
</gene>
<dbReference type="EMBL" id="CP002158">
    <property type="protein sequence ID" value="ADL26784.1"/>
    <property type="molecule type" value="Genomic_DNA"/>
</dbReference>
<protein>
    <submittedName>
        <fullName evidence="1">Uncharacterized protein</fullName>
    </submittedName>
</protein>
<dbReference type="STRING" id="59374.FSU_1589"/>
<dbReference type="HOGENOM" id="CLU_1756093_0_0_0"/>
<dbReference type="AlphaFoldDB" id="D9SAM7"/>